<feature type="transmembrane region" description="Helical" evidence="1">
    <location>
        <begin position="44"/>
        <end position="66"/>
    </location>
</feature>
<evidence type="ECO:0000313" key="2">
    <source>
        <dbReference type="EMBL" id="CAH1994253.1"/>
    </source>
</evidence>
<proteinExistence type="predicted"/>
<reference evidence="2" key="1">
    <citation type="submission" date="2022-03" db="EMBL/GenBank/DDBJ databases">
        <authorList>
            <person name="Sayadi A."/>
        </authorList>
    </citation>
    <scope>NUCLEOTIDE SEQUENCE</scope>
</reference>
<protein>
    <submittedName>
        <fullName evidence="2">Uncharacterized protein</fullName>
    </submittedName>
</protein>
<keyword evidence="1" id="KW-1133">Transmembrane helix</keyword>
<keyword evidence="1" id="KW-0812">Transmembrane</keyword>
<comment type="caution">
    <text evidence="2">The sequence shown here is derived from an EMBL/GenBank/DDBJ whole genome shotgun (WGS) entry which is preliminary data.</text>
</comment>
<dbReference type="EMBL" id="CAKOFQ010007195">
    <property type="protein sequence ID" value="CAH1994253.1"/>
    <property type="molecule type" value="Genomic_DNA"/>
</dbReference>
<accession>A0A9P0LJM2</accession>
<sequence length="96" mass="11356">MKIVIYFMDTQLIVNVIRCLFPPNWCFMCFFIEDNFVCLHPLTVCVKLFLIHISVIIFVCQSVLYYRCISCYFSIYVFAINIHGQLTRNSACMILH</sequence>
<gene>
    <name evidence="2" type="ORF">ACAOBT_LOCUS22009</name>
</gene>
<evidence type="ECO:0000256" key="1">
    <source>
        <dbReference type="SAM" id="Phobius"/>
    </source>
</evidence>
<keyword evidence="1" id="KW-0472">Membrane</keyword>
<name>A0A9P0LJM2_ACAOB</name>
<dbReference type="Proteomes" id="UP001152888">
    <property type="component" value="Unassembled WGS sequence"/>
</dbReference>
<organism evidence="2 3">
    <name type="scientific">Acanthoscelides obtectus</name>
    <name type="common">Bean weevil</name>
    <name type="synonym">Bruchus obtectus</name>
    <dbReference type="NCBI Taxonomy" id="200917"/>
    <lineage>
        <taxon>Eukaryota</taxon>
        <taxon>Metazoa</taxon>
        <taxon>Ecdysozoa</taxon>
        <taxon>Arthropoda</taxon>
        <taxon>Hexapoda</taxon>
        <taxon>Insecta</taxon>
        <taxon>Pterygota</taxon>
        <taxon>Neoptera</taxon>
        <taxon>Endopterygota</taxon>
        <taxon>Coleoptera</taxon>
        <taxon>Polyphaga</taxon>
        <taxon>Cucujiformia</taxon>
        <taxon>Chrysomeloidea</taxon>
        <taxon>Chrysomelidae</taxon>
        <taxon>Bruchinae</taxon>
        <taxon>Bruchini</taxon>
        <taxon>Acanthoscelides</taxon>
    </lineage>
</organism>
<evidence type="ECO:0000313" key="3">
    <source>
        <dbReference type="Proteomes" id="UP001152888"/>
    </source>
</evidence>
<dbReference type="AlphaFoldDB" id="A0A9P0LJM2"/>
<keyword evidence="3" id="KW-1185">Reference proteome</keyword>